<dbReference type="eggNOG" id="ENOG5030CFG">
    <property type="taxonomic scope" value="Bacteria"/>
</dbReference>
<dbReference type="EMBL" id="CP000473">
    <property type="protein sequence ID" value="ABJ82804.1"/>
    <property type="molecule type" value="Genomic_DNA"/>
</dbReference>
<proteinExistence type="predicted"/>
<name>Q027K3_SOLUE</name>
<sequence length="289" mass="29744" precursor="true">MRSVLIHLISAGAAFVAPVSGAVIYNNLTPNNLMAVASRPGTPSAFEIEAGDDFLLTGAGTINSASFVGLLVPGPTGGSISITDVVVEMYRVFPNDSGPPSVGRVPTRVNSPSDVAFASRDSAASDLSFNTSTLAASFTALNSVQPGGIHPIPNVQTNGNGPITGQEVQINVTFLTPFSLPADHYFFVPQISLSNGGTFYWLSASRPITGAGTTPINPDLQSWTRDDALDPDWLRIGTDIVGIPAAGGAAPTFNAAFSLDGTVAPEPSSAILLAVGVALLSLRKLLPNV</sequence>
<gene>
    <name evidence="1" type="ordered locus">Acid_1814</name>
</gene>
<accession>Q027K3</accession>
<dbReference type="NCBIfam" id="TIGR02595">
    <property type="entry name" value="PEP_CTERM"/>
    <property type="match status" value="1"/>
</dbReference>
<dbReference type="OrthoDB" id="8902172at2"/>
<evidence type="ECO:0000313" key="1">
    <source>
        <dbReference type="EMBL" id="ABJ82804.1"/>
    </source>
</evidence>
<dbReference type="KEGG" id="sus:Acid_1814"/>
<protein>
    <recommendedName>
        <fullName evidence="2">PEP-CTERM protein-sorting domain-containing protein</fullName>
    </recommendedName>
</protein>
<evidence type="ECO:0008006" key="2">
    <source>
        <dbReference type="Google" id="ProtNLM"/>
    </source>
</evidence>
<dbReference type="AlphaFoldDB" id="Q027K3"/>
<dbReference type="InterPro" id="IPR013424">
    <property type="entry name" value="Ice-binding_C"/>
</dbReference>
<organism evidence="1">
    <name type="scientific">Solibacter usitatus (strain Ellin6076)</name>
    <dbReference type="NCBI Taxonomy" id="234267"/>
    <lineage>
        <taxon>Bacteria</taxon>
        <taxon>Pseudomonadati</taxon>
        <taxon>Acidobacteriota</taxon>
        <taxon>Terriglobia</taxon>
        <taxon>Bryobacterales</taxon>
        <taxon>Solibacteraceae</taxon>
        <taxon>Candidatus Solibacter</taxon>
    </lineage>
</organism>
<dbReference type="HOGENOM" id="CLU_959345_0_0_0"/>
<dbReference type="STRING" id="234267.Acid_1814"/>
<reference evidence="1" key="1">
    <citation type="submission" date="2006-10" db="EMBL/GenBank/DDBJ databases">
        <title>Complete sequence of Solibacter usitatus Ellin6076.</title>
        <authorList>
            <consortium name="US DOE Joint Genome Institute"/>
            <person name="Copeland A."/>
            <person name="Lucas S."/>
            <person name="Lapidus A."/>
            <person name="Barry K."/>
            <person name="Detter J.C."/>
            <person name="Glavina del Rio T."/>
            <person name="Hammon N."/>
            <person name="Israni S."/>
            <person name="Dalin E."/>
            <person name="Tice H."/>
            <person name="Pitluck S."/>
            <person name="Thompson L.S."/>
            <person name="Brettin T."/>
            <person name="Bruce D."/>
            <person name="Han C."/>
            <person name="Tapia R."/>
            <person name="Gilna P."/>
            <person name="Schmutz J."/>
            <person name="Larimer F."/>
            <person name="Land M."/>
            <person name="Hauser L."/>
            <person name="Kyrpides N."/>
            <person name="Mikhailova N."/>
            <person name="Janssen P.H."/>
            <person name="Kuske C.R."/>
            <person name="Richardson P."/>
        </authorList>
    </citation>
    <scope>NUCLEOTIDE SEQUENCE</scope>
    <source>
        <strain evidence="1">Ellin6076</strain>
    </source>
</reference>
<dbReference type="InParanoid" id="Q027K3"/>